<protein>
    <submittedName>
        <fullName evidence="5">Ectoine-binding periplasmic protein TeaA</fullName>
    </submittedName>
</protein>
<accession>A0A1W6K7J7</accession>
<dbReference type="GO" id="GO:0055085">
    <property type="term" value="P:transmembrane transport"/>
    <property type="evidence" value="ECO:0007669"/>
    <property type="project" value="InterPro"/>
</dbReference>
<feature type="chain" id="PRO_5012393661" evidence="4">
    <location>
        <begin position="21"/>
        <end position="363"/>
    </location>
</feature>
<dbReference type="PROSITE" id="PS51257">
    <property type="entry name" value="PROKAR_LIPOPROTEIN"/>
    <property type="match status" value="1"/>
</dbReference>
<sequence length="363" mass="40511">MRRFCRGLTPLLLTVMLVLAGCSDSPAPVSSGDNDEKPSYPVTWRFALEEIEGSVQHRYALEFKDRIERISDGNILVDVFPYGSIGTSLQLTDLAREGSVHLAFASPGHLANVIPEVGVFTLHYLLSDDEEVNRGVLASDDLKQLFHEPYEEQGLKLHGFVPEGWMVWTANKPLRSPADFDGLTIRTMTSDIAEETYKTYGATTSQVPFSQVYSDLQLRRIDGQANPVFAIEEMGFYEVQGVMTFARPAQFVTSVVSNTSWFDALPEDQKLWLEDAMDEIAPLAYEVQAELNASRLDTIKENSSIRVVELTEEERDRFREASLPARKAYIRMAGERGAAILDQLLTMVSTTESAIPAKDTTAQ</sequence>
<dbReference type="GeneID" id="77255248"/>
<dbReference type="InterPro" id="IPR018389">
    <property type="entry name" value="DctP_fam"/>
</dbReference>
<proteinExistence type="inferred from homology"/>
<keyword evidence="3 4" id="KW-0732">Signal</keyword>
<dbReference type="PANTHER" id="PTHR33376:SF7">
    <property type="entry name" value="C4-DICARBOXYLATE-BINDING PROTEIN DCTB"/>
    <property type="match status" value="1"/>
</dbReference>
<reference evidence="5 6" key="1">
    <citation type="submission" date="2017-04" db="EMBL/GenBank/DDBJ databases">
        <title>Genome Sequence of Marinobacter salarius strain SMR5 Isolated from a culture of the Diatom Skeletonema marinoi.</title>
        <authorList>
            <person name="Topel M."/>
            <person name="Pinder M.I.M."/>
            <person name="Johansson O.N."/>
            <person name="Kourtchenko O."/>
            <person name="Godhe A."/>
            <person name="Clarke A.K."/>
        </authorList>
    </citation>
    <scope>NUCLEOTIDE SEQUENCE [LARGE SCALE GENOMIC DNA]</scope>
    <source>
        <strain evidence="5 6">SMR5</strain>
    </source>
</reference>
<dbReference type="InterPro" id="IPR038404">
    <property type="entry name" value="TRAP_DctP_sf"/>
</dbReference>
<evidence type="ECO:0000256" key="1">
    <source>
        <dbReference type="ARBA" id="ARBA00009023"/>
    </source>
</evidence>
<dbReference type="Gene3D" id="3.40.190.170">
    <property type="entry name" value="Bacterial extracellular solute-binding protein, family 7"/>
    <property type="match status" value="1"/>
</dbReference>
<comment type="similarity">
    <text evidence="1">Belongs to the bacterial solute-binding protein 7 family.</text>
</comment>
<dbReference type="Proteomes" id="UP000193100">
    <property type="component" value="Chromosome"/>
</dbReference>
<dbReference type="NCBIfam" id="NF037995">
    <property type="entry name" value="TRAP_S1"/>
    <property type="match status" value="1"/>
</dbReference>
<keyword evidence="2" id="KW-0813">Transport</keyword>
<feature type="signal peptide" evidence="4">
    <location>
        <begin position="1"/>
        <end position="20"/>
    </location>
</feature>
<dbReference type="STRING" id="1420917.AU15_00305"/>
<dbReference type="CDD" id="cd13668">
    <property type="entry name" value="PBP2_TRAP_UehA_TeaA"/>
    <property type="match status" value="1"/>
</dbReference>
<gene>
    <name evidence="5" type="primary">teaA</name>
    <name evidence="5" type="ORF">MARSALSMR5_01279</name>
</gene>
<dbReference type="Pfam" id="PF03480">
    <property type="entry name" value="DctP"/>
    <property type="match status" value="1"/>
</dbReference>
<dbReference type="PANTHER" id="PTHR33376">
    <property type="match status" value="1"/>
</dbReference>
<organism evidence="5 6">
    <name type="scientific">Marinobacter salarius</name>
    <dbReference type="NCBI Taxonomy" id="1420917"/>
    <lineage>
        <taxon>Bacteria</taxon>
        <taxon>Pseudomonadati</taxon>
        <taxon>Pseudomonadota</taxon>
        <taxon>Gammaproteobacteria</taxon>
        <taxon>Pseudomonadales</taxon>
        <taxon>Marinobacteraceae</taxon>
        <taxon>Marinobacter</taxon>
    </lineage>
</organism>
<dbReference type="RefSeq" id="WP_087148973.1">
    <property type="nucleotide sequence ID" value="NZ_CP020931.1"/>
</dbReference>
<dbReference type="AlphaFoldDB" id="A0A1W6K7J7"/>
<dbReference type="EMBL" id="CP020931">
    <property type="protein sequence ID" value="ARM83371.1"/>
    <property type="molecule type" value="Genomic_DNA"/>
</dbReference>
<evidence type="ECO:0000313" key="5">
    <source>
        <dbReference type="EMBL" id="ARM83371.1"/>
    </source>
</evidence>
<evidence type="ECO:0000313" key="6">
    <source>
        <dbReference type="Proteomes" id="UP000193100"/>
    </source>
</evidence>
<name>A0A1W6K7J7_9GAMM</name>
<evidence type="ECO:0000256" key="3">
    <source>
        <dbReference type="ARBA" id="ARBA00022729"/>
    </source>
</evidence>
<evidence type="ECO:0000256" key="2">
    <source>
        <dbReference type="ARBA" id="ARBA00022448"/>
    </source>
</evidence>
<evidence type="ECO:0000256" key="4">
    <source>
        <dbReference type="SAM" id="SignalP"/>
    </source>
</evidence>